<dbReference type="Proteomes" id="UP000887565">
    <property type="component" value="Unplaced"/>
</dbReference>
<organism evidence="1 2">
    <name type="scientific">Romanomermis culicivorax</name>
    <name type="common">Nematode worm</name>
    <dbReference type="NCBI Taxonomy" id="13658"/>
    <lineage>
        <taxon>Eukaryota</taxon>
        <taxon>Metazoa</taxon>
        <taxon>Ecdysozoa</taxon>
        <taxon>Nematoda</taxon>
        <taxon>Enoplea</taxon>
        <taxon>Dorylaimia</taxon>
        <taxon>Mermithida</taxon>
        <taxon>Mermithoidea</taxon>
        <taxon>Mermithidae</taxon>
        <taxon>Romanomermis</taxon>
    </lineage>
</organism>
<reference evidence="2" key="1">
    <citation type="submission" date="2022-11" db="UniProtKB">
        <authorList>
            <consortium name="WormBaseParasite"/>
        </authorList>
    </citation>
    <scope>IDENTIFICATION</scope>
</reference>
<dbReference type="AlphaFoldDB" id="A0A915L0N5"/>
<name>A0A915L0N5_ROMCU</name>
<evidence type="ECO:0000313" key="2">
    <source>
        <dbReference type="WBParaSite" id="nRc.2.0.1.t44020-RA"/>
    </source>
</evidence>
<proteinExistence type="predicted"/>
<protein>
    <submittedName>
        <fullName evidence="2">Uncharacterized protein</fullName>
    </submittedName>
</protein>
<keyword evidence="1" id="KW-1185">Reference proteome</keyword>
<sequence>MCHTWSWPRIRSPLGTLYFAPTDGPAMETPRSTYLKLRYKKLKEQLSINSIKLLNNKIESLQ</sequence>
<dbReference type="WBParaSite" id="nRc.2.0.1.t44020-RA">
    <property type="protein sequence ID" value="nRc.2.0.1.t44020-RA"/>
    <property type="gene ID" value="nRc.2.0.1.g44020"/>
</dbReference>
<accession>A0A915L0N5</accession>
<evidence type="ECO:0000313" key="1">
    <source>
        <dbReference type="Proteomes" id="UP000887565"/>
    </source>
</evidence>